<accession>A0A136LVN1</accession>
<evidence type="ECO:0000256" key="6">
    <source>
        <dbReference type="HAMAP-Rule" id="MF_00365"/>
    </source>
</evidence>
<dbReference type="Gene3D" id="3.40.50.300">
    <property type="entry name" value="P-loop containing nucleotide triphosphate hydrolases"/>
    <property type="match status" value="1"/>
</dbReference>
<name>A0A136LVN1_9BACT</name>
<dbReference type="Pfam" id="PF02463">
    <property type="entry name" value="SMC_N"/>
    <property type="match status" value="1"/>
</dbReference>
<keyword evidence="1 6" id="KW-0963">Cytoplasm</keyword>
<dbReference type="PANTHER" id="PTHR32182:SF0">
    <property type="entry name" value="DNA REPLICATION AND REPAIR PROTEIN RECF"/>
    <property type="match status" value="1"/>
</dbReference>
<dbReference type="STRING" id="1617426.TR69_WS6001001509"/>
<proteinExistence type="inferred from homology"/>
<dbReference type="GO" id="GO:0005524">
    <property type="term" value="F:ATP binding"/>
    <property type="evidence" value="ECO:0007669"/>
    <property type="project" value="UniProtKB-UniRule"/>
</dbReference>
<evidence type="ECO:0000259" key="7">
    <source>
        <dbReference type="Pfam" id="PF02463"/>
    </source>
</evidence>
<keyword evidence="6" id="KW-0227">DNA damage</keyword>
<dbReference type="NCBIfam" id="TIGR00611">
    <property type="entry name" value="recf"/>
    <property type="match status" value="1"/>
</dbReference>
<dbReference type="InterPro" id="IPR042174">
    <property type="entry name" value="RecF_2"/>
</dbReference>
<keyword evidence="6" id="KW-0234">DNA repair</keyword>
<dbReference type="InterPro" id="IPR001238">
    <property type="entry name" value="DNA-binding_RecF"/>
</dbReference>
<evidence type="ECO:0000313" key="8">
    <source>
        <dbReference type="EMBL" id="KXK25706.1"/>
    </source>
</evidence>
<dbReference type="AlphaFoldDB" id="A0A136LVN1"/>
<evidence type="ECO:0000256" key="5">
    <source>
        <dbReference type="ARBA" id="ARBA00023125"/>
    </source>
</evidence>
<dbReference type="GO" id="GO:0006302">
    <property type="term" value="P:double-strand break repair"/>
    <property type="evidence" value="ECO:0007669"/>
    <property type="project" value="TreeGrafter"/>
</dbReference>
<dbReference type="EMBL" id="JYNZ01000007">
    <property type="protein sequence ID" value="KXK25706.1"/>
    <property type="molecule type" value="Genomic_DNA"/>
</dbReference>
<keyword evidence="5 6" id="KW-0238">DNA-binding</keyword>
<reference evidence="8 9" key="1">
    <citation type="submission" date="2015-02" db="EMBL/GenBank/DDBJ databases">
        <title>Improved understanding of the partial-nitritation anammox process through 23 genomes representing the majority of the microbial community.</title>
        <authorList>
            <person name="Speth D.R."/>
            <person name="In T Zandt M."/>
            <person name="Guerrero Cruz S."/>
            <person name="Jetten M.S."/>
            <person name="Dutilh B.E."/>
        </authorList>
    </citation>
    <scope>NUCLEOTIDE SEQUENCE [LARGE SCALE GENOMIC DNA]</scope>
    <source>
        <strain evidence="8">OLB20</strain>
    </source>
</reference>
<dbReference type="PATRIC" id="fig|1617426.3.peg.1487"/>
<comment type="caution">
    <text evidence="6">Lacks conserved residue(s) required for the propagation of feature annotation.</text>
</comment>
<comment type="caution">
    <text evidence="8">The sequence shown here is derived from an EMBL/GenBank/DDBJ whole genome shotgun (WGS) entry which is preliminary data.</text>
</comment>
<keyword evidence="3 6" id="KW-0547">Nucleotide-binding</keyword>
<dbReference type="GO" id="GO:0000731">
    <property type="term" value="P:DNA synthesis involved in DNA repair"/>
    <property type="evidence" value="ECO:0007669"/>
    <property type="project" value="TreeGrafter"/>
</dbReference>
<dbReference type="Proteomes" id="UP000070457">
    <property type="component" value="Unassembled WGS sequence"/>
</dbReference>
<evidence type="ECO:0000313" key="9">
    <source>
        <dbReference type="Proteomes" id="UP000070457"/>
    </source>
</evidence>
<dbReference type="PANTHER" id="PTHR32182">
    <property type="entry name" value="DNA REPLICATION AND REPAIR PROTEIN RECF"/>
    <property type="match status" value="1"/>
</dbReference>
<comment type="function">
    <text evidence="6">The RecF protein is involved in DNA metabolism; it is required for DNA replication and normal SOS inducibility. RecF binds preferentially to single-stranded, linear DNA. It also seems to bind ATP.</text>
</comment>
<dbReference type="InterPro" id="IPR003395">
    <property type="entry name" value="RecF/RecN/SMC_N"/>
</dbReference>
<dbReference type="SUPFAM" id="SSF52540">
    <property type="entry name" value="P-loop containing nucleoside triphosphate hydrolases"/>
    <property type="match status" value="1"/>
</dbReference>
<evidence type="ECO:0000256" key="3">
    <source>
        <dbReference type="ARBA" id="ARBA00022741"/>
    </source>
</evidence>
<dbReference type="Gene3D" id="1.20.1050.90">
    <property type="entry name" value="RecF/RecN/SMC, N-terminal domain"/>
    <property type="match status" value="1"/>
</dbReference>
<protein>
    <recommendedName>
        <fullName evidence="6">DNA replication and repair protein RecF</fullName>
    </recommendedName>
</protein>
<dbReference type="HAMAP" id="MF_00365">
    <property type="entry name" value="RecF"/>
    <property type="match status" value="1"/>
</dbReference>
<dbReference type="GO" id="GO:0009432">
    <property type="term" value="P:SOS response"/>
    <property type="evidence" value="ECO:0007669"/>
    <property type="project" value="UniProtKB-UniRule"/>
</dbReference>
<evidence type="ECO:0000256" key="1">
    <source>
        <dbReference type="ARBA" id="ARBA00022490"/>
    </source>
</evidence>
<comment type="similarity">
    <text evidence="6">Belongs to the RecF family.</text>
</comment>
<gene>
    <name evidence="8" type="primary">recF_2</name>
    <name evidence="6" type="synonym">recF</name>
    <name evidence="8" type="ORF">TR69_WS6001001509</name>
</gene>
<comment type="subcellular location">
    <subcellularLocation>
        <location evidence="6">Cytoplasm</location>
    </subcellularLocation>
</comment>
<keyword evidence="4 6" id="KW-0067">ATP-binding</keyword>
<dbReference type="GO" id="GO:0006260">
    <property type="term" value="P:DNA replication"/>
    <property type="evidence" value="ECO:0007669"/>
    <property type="project" value="UniProtKB-UniRule"/>
</dbReference>
<dbReference type="GO" id="GO:0003697">
    <property type="term" value="F:single-stranded DNA binding"/>
    <property type="evidence" value="ECO:0007669"/>
    <property type="project" value="UniProtKB-UniRule"/>
</dbReference>
<sequence>MVTSVSFQNFRNLTLKTDLSDSVTLIAAPNGAGKSNFLDGLYHLSRARSFRPFTEGNTISWQARIPFARIDASLADGRKLGLVVSEQSGRQTKRYEVNGAGKRRADFSRHLQTVLFAPQDLDLVSGAPEVRRAELDEFLSMQSRQYENALRDYKKVLRQRNTLLGLILEGRASERELPFWDEQLISLGSELISQRIHLLRGFVPVVRDLAASLFGGEVRDLDLSYESKFADLSGGENIAERFGEKLEQGRLKERAAGRTLYGPHRDDLIISFGGRPMRIFGSRGQQRLAALIIKLAMLDVLRSEEGTTPVLLLDDIMSELDPVHRSNMEQLILDLGIQTVVTGTDTAQFSADFVAKTASVKL</sequence>
<evidence type="ECO:0000256" key="2">
    <source>
        <dbReference type="ARBA" id="ARBA00022705"/>
    </source>
</evidence>
<keyword evidence="6" id="KW-0742">SOS response</keyword>
<keyword evidence="2 6" id="KW-0235">DNA replication</keyword>
<feature type="domain" description="RecF/RecN/SMC N-terminal" evidence="7">
    <location>
        <begin position="3"/>
        <end position="349"/>
    </location>
</feature>
<dbReference type="InterPro" id="IPR027417">
    <property type="entry name" value="P-loop_NTPase"/>
</dbReference>
<evidence type="ECO:0000256" key="4">
    <source>
        <dbReference type="ARBA" id="ARBA00022840"/>
    </source>
</evidence>
<dbReference type="GO" id="GO:0005737">
    <property type="term" value="C:cytoplasm"/>
    <property type="evidence" value="ECO:0007669"/>
    <property type="project" value="UniProtKB-SubCell"/>
</dbReference>
<organism evidence="8 9">
    <name type="scientific">candidate division WS6 bacterium OLB20</name>
    <dbReference type="NCBI Taxonomy" id="1617426"/>
    <lineage>
        <taxon>Bacteria</taxon>
        <taxon>Candidatus Dojkabacteria</taxon>
    </lineage>
</organism>